<organism evidence="1 2">
    <name type="scientific">Coprobacillus cateniformis</name>
    <dbReference type="NCBI Taxonomy" id="100884"/>
    <lineage>
        <taxon>Bacteria</taxon>
        <taxon>Bacillati</taxon>
        <taxon>Bacillota</taxon>
        <taxon>Erysipelotrichia</taxon>
        <taxon>Erysipelotrichales</taxon>
        <taxon>Coprobacillaceae</taxon>
        <taxon>Coprobacillus</taxon>
    </lineage>
</organism>
<dbReference type="Proteomes" id="UP000003157">
    <property type="component" value="Unassembled WGS sequence"/>
</dbReference>
<name>E7GET0_9FIRM</name>
<dbReference type="OrthoDB" id="9979501at2"/>
<proteinExistence type="predicted"/>
<evidence type="ECO:0000313" key="1">
    <source>
        <dbReference type="EMBL" id="EFW03531.1"/>
    </source>
</evidence>
<dbReference type="GeneID" id="78231511"/>
<dbReference type="HOGENOM" id="CLU_2354952_0_0_9"/>
<dbReference type="RefSeq" id="WP_008790304.1">
    <property type="nucleotide sequence ID" value="NZ_AKCB01000004.1"/>
</dbReference>
<reference evidence="1 2" key="1">
    <citation type="submission" date="2010-12" db="EMBL/GenBank/DDBJ databases">
        <title>The Genome Sequence of Coprobacillus sp. strain 29_1.</title>
        <authorList>
            <consortium name="The Broad Institute Genome Sequencing Platform"/>
            <person name="Earl A."/>
            <person name="Ward D."/>
            <person name="Feldgarden M."/>
            <person name="Gevers D."/>
            <person name="Daigneault M."/>
            <person name="Sibley C.D."/>
            <person name="White A."/>
            <person name="Strauss J."/>
            <person name="Allen-Vercoe E."/>
            <person name="Young S.K."/>
            <person name="Zeng Q."/>
            <person name="Gargeya S."/>
            <person name="Fitzgerald M."/>
            <person name="Haas B."/>
            <person name="Abouelleil A."/>
            <person name="Alvarado L."/>
            <person name="Arachchi H.M."/>
            <person name="Berlin A."/>
            <person name="Brown A."/>
            <person name="Chapman S.B."/>
            <person name="Chen Z."/>
            <person name="Dunbar C."/>
            <person name="Freedman E."/>
            <person name="Gearin G."/>
            <person name="Gellesch M."/>
            <person name="Goldberg J."/>
            <person name="Griggs A."/>
            <person name="Gujja S."/>
            <person name="Heilman E."/>
            <person name="Heiman D."/>
            <person name="Howarth C."/>
            <person name="Larson L."/>
            <person name="Lui A."/>
            <person name="MacDonald P.J.P."/>
            <person name="Mehta T."/>
            <person name="Montmayeur A."/>
            <person name="Murphy C."/>
            <person name="Neiman D."/>
            <person name="Pearson M."/>
            <person name="Priest M."/>
            <person name="Roberts A."/>
            <person name="Saif S."/>
            <person name="Shea T."/>
            <person name="Shenoy N."/>
            <person name="Sisk P."/>
            <person name="Stolte C."/>
            <person name="Sykes S."/>
            <person name="White J."/>
            <person name="Yandava C."/>
            <person name="Nusbaum C."/>
            <person name="Birren B."/>
        </authorList>
    </citation>
    <scope>NUCLEOTIDE SEQUENCE [LARGE SCALE GENOMIC DNA]</scope>
    <source>
        <strain evidence="1 2">29_1</strain>
    </source>
</reference>
<accession>E7GET0</accession>
<sequence>MIARETSSIQSWEKIKQYILDNQIEELYNDVQIVSYDINNNFEPTILDTIDICLESLHDSTQESSQCKKLLNEVRSHIVGDKYTYYQTLILDKEDF</sequence>
<comment type="caution">
    <text evidence="1">The sequence shown here is derived from an EMBL/GenBank/DDBJ whole genome shotgun (WGS) entry which is preliminary data.</text>
</comment>
<gene>
    <name evidence="1" type="ORF">HMPREF9488_03222</name>
</gene>
<protein>
    <submittedName>
        <fullName evidence="1">Uncharacterized protein</fullName>
    </submittedName>
</protein>
<dbReference type="STRING" id="100884.GCA_000269565_03769"/>
<dbReference type="EMBL" id="ADKX01000046">
    <property type="protein sequence ID" value="EFW03531.1"/>
    <property type="molecule type" value="Genomic_DNA"/>
</dbReference>
<dbReference type="AlphaFoldDB" id="E7GET0"/>
<evidence type="ECO:0000313" key="2">
    <source>
        <dbReference type="Proteomes" id="UP000003157"/>
    </source>
</evidence>
<keyword evidence="2" id="KW-1185">Reference proteome</keyword>